<protein>
    <submittedName>
        <fullName evidence="2">Uncharacterized protein</fullName>
    </submittedName>
</protein>
<accession>A0A3S5AL59</accession>
<name>A0A3S5AL59_9PLAT</name>
<sequence length="105" mass="11386">MLHARPSFCPASSIVPTKPDESAGPSNGVSSQGLVDETGQSVHMPSNLLCRLRPPLASWRTCKLSLHSLRRRNGEKTQLPSPRNGKDMHICQSTRIDAILASLEG</sequence>
<evidence type="ECO:0000313" key="3">
    <source>
        <dbReference type="Proteomes" id="UP000784294"/>
    </source>
</evidence>
<evidence type="ECO:0000256" key="1">
    <source>
        <dbReference type="SAM" id="MobiDB-lite"/>
    </source>
</evidence>
<feature type="compositionally biased region" description="Polar residues" evidence="1">
    <location>
        <begin position="24"/>
        <end position="40"/>
    </location>
</feature>
<organism evidence="2 3">
    <name type="scientific">Protopolystoma xenopodis</name>
    <dbReference type="NCBI Taxonomy" id="117903"/>
    <lineage>
        <taxon>Eukaryota</taxon>
        <taxon>Metazoa</taxon>
        <taxon>Spiralia</taxon>
        <taxon>Lophotrochozoa</taxon>
        <taxon>Platyhelminthes</taxon>
        <taxon>Monogenea</taxon>
        <taxon>Polyopisthocotylea</taxon>
        <taxon>Polystomatidea</taxon>
        <taxon>Polystomatidae</taxon>
        <taxon>Protopolystoma</taxon>
    </lineage>
</organism>
<proteinExistence type="predicted"/>
<reference evidence="2" key="1">
    <citation type="submission" date="2018-11" db="EMBL/GenBank/DDBJ databases">
        <authorList>
            <consortium name="Pathogen Informatics"/>
        </authorList>
    </citation>
    <scope>NUCLEOTIDE SEQUENCE</scope>
</reference>
<dbReference type="EMBL" id="CAAALY010131006">
    <property type="protein sequence ID" value="VEL32165.1"/>
    <property type="molecule type" value="Genomic_DNA"/>
</dbReference>
<keyword evidence="3" id="KW-1185">Reference proteome</keyword>
<comment type="caution">
    <text evidence="2">The sequence shown here is derived from an EMBL/GenBank/DDBJ whole genome shotgun (WGS) entry which is preliminary data.</text>
</comment>
<dbReference type="Proteomes" id="UP000784294">
    <property type="component" value="Unassembled WGS sequence"/>
</dbReference>
<evidence type="ECO:0000313" key="2">
    <source>
        <dbReference type="EMBL" id="VEL32165.1"/>
    </source>
</evidence>
<feature type="region of interest" description="Disordered" evidence="1">
    <location>
        <begin position="1"/>
        <end position="40"/>
    </location>
</feature>
<gene>
    <name evidence="2" type="ORF">PXEA_LOCUS25605</name>
</gene>
<dbReference type="AlphaFoldDB" id="A0A3S5AL59"/>